<evidence type="ECO:0000313" key="3">
    <source>
        <dbReference type="Proteomes" id="UP000276215"/>
    </source>
</evidence>
<feature type="compositionally biased region" description="Low complexity" evidence="1">
    <location>
        <begin position="1"/>
        <end position="10"/>
    </location>
</feature>
<protein>
    <submittedName>
        <fullName evidence="2">Uncharacterized protein</fullName>
    </submittedName>
</protein>
<dbReference type="OrthoDB" id="3737666at2759"/>
<proteinExistence type="predicted"/>
<organism evidence="2 3">
    <name type="scientific">Choiromyces venosus 120613-1</name>
    <dbReference type="NCBI Taxonomy" id="1336337"/>
    <lineage>
        <taxon>Eukaryota</taxon>
        <taxon>Fungi</taxon>
        <taxon>Dikarya</taxon>
        <taxon>Ascomycota</taxon>
        <taxon>Pezizomycotina</taxon>
        <taxon>Pezizomycetes</taxon>
        <taxon>Pezizales</taxon>
        <taxon>Tuberaceae</taxon>
        <taxon>Choiromyces</taxon>
    </lineage>
</organism>
<feature type="region of interest" description="Disordered" evidence="1">
    <location>
        <begin position="1"/>
        <end position="37"/>
    </location>
</feature>
<name>A0A3N4KF75_9PEZI</name>
<evidence type="ECO:0000256" key="1">
    <source>
        <dbReference type="SAM" id="MobiDB-lite"/>
    </source>
</evidence>
<reference evidence="2 3" key="1">
    <citation type="journal article" date="2018" name="Nat. Ecol. Evol.">
        <title>Pezizomycetes genomes reveal the molecular basis of ectomycorrhizal truffle lifestyle.</title>
        <authorList>
            <person name="Murat C."/>
            <person name="Payen T."/>
            <person name="Noel B."/>
            <person name="Kuo A."/>
            <person name="Morin E."/>
            <person name="Chen J."/>
            <person name="Kohler A."/>
            <person name="Krizsan K."/>
            <person name="Balestrini R."/>
            <person name="Da Silva C."/>
            <person name="Montanini B."/>
            <person name="Hainaut M."/>
            <person name="Levati E."/>
            <person name="Barry K.W."/>
            <person name="Belfiori B."/>
            <person name="Cichocki N."/>
            <person name="Clum A."/>
            <person name="Dockter R.B."/>
            <person name="Fauchery L."/>
            <person name="Guy J."/>
            <person name="Iotti M."/>
            <person name="Le Tacon F."/>
            <person name="Lindquist E.A."/>
            <person name="Lipzen A."/>
            <person name="Malagnac F."/>
            <person name="Mello A."/>
            <person name="Molinier V."/>
            <person name="Miyauchi S."/>
            <person name="Poulain J."/>
            <person name="Riccioni C."/>
            <person name="Rubini A."/>
            <person name="Sitrit Y."/>
            <person name="Splivallo R."/>
            <person name="Traeger S."/>
            <person name="Wang M."/>
            <person name="Zifcakova L."/>
            <person name="Wipf D."/>
            <person name="Zambonelli A."/>
            <person name="Paolocci F."/>
            <person name="Nowrousian M."/>
            <person name="Ottonello S."/>
            <person name="Baldrian P."/>
            <person name="Spatafora J.W."/>
            <person name="Henrissat B."/>
            <person name="Nagy L.G."/>
            <person name="Aury J.M."/>
            <person name="Wincker P."/>
            <person name="Grigoriev I.V."/>
            <person name="Bonfante P."/>
            <person name="Martin F.M."/>
        </authorList>
    </citation>
    <scope>NUCLEOTIDE SEQUENCE [LARGE SCALE GENOMIC DNA]</scope>
    <source>
        <strain evidence="2 3">120613-1</strain>
    </source>
</reference>
<sequence>MDSQASSTSSRKGKGKKKSSAFPTTPPQGTRWAAFEGQPTYSPIFTRPQGPPSLKRLRSNTSSTLPVIEDHYMANALPGSSYFHNLFIKLALEAGLTEPNFTHKTIIIIKMFETIQSDYRKSIDGLQEEIEGLNSELDQLRVSPPQPPTTESPPDTRVAPESTSAPAQQPAPSSAPAPTFVGTPSWATVVRKGKKNATTTQKPAPAAKSPSPASAPALKKGITMRERKLIIKRDGSPLTPTAMELRDAINGALSSTYVQTVFLSGGNVTLTTMESVKVTSLNSKASAFLHLITGATTVHLDTPTTQLLVHGLPTSHSLATIATELTTFNSGLALTQQPRWLTSDESHASKSASSIVITITGPKAPLFVATSASAPLPAAGAPSHTPLGTTPAPLQPAVFEAAPAATSLQVTGCGAWRKLFSHSTGPLGP</sequence>
<feature type="region of interest" description="Disordered" evidence="1">
    <location>
        <begin position="138"/>
        <end position="220"/>
    </location>
</feature>
<dbReference type="Proteomes" id="UP000276215">
    <property type="component" value="Unassembled WGS sequence"/>
</dbReference>
<evidence type="ECO:0000313" key="2">
    <source>
        <dbReference type="EMBL" id="RPB04545.1"/>
    </source>
</evidence>
<dbReference type="EMBL" id="ML120358">
    <property type="protein sequence ID" value="RPB04545.1"/>
    <property type="molecule type" value="Genomic_DNA"/>
</dbReference>
<keyword evidence="3" id="KW-1185">Reference proteome</keyword>
<feature type="compositionally biased region" description="Low complexity" evidence="1">
    <location>
        <begin position="159"/>
        <end position="179"/>
    </location>
</feature>
<dbReference type="AlphaFoldDB" id="A0A3N4KF75"/>
<feature type="compositionally biased region" description="Low complexity" evidence="1">
    <location>
        <begin position="196"/>
        <end position="220"/>
    </location>
</feature>
<gene>
    <name evidence="2" type="ORF">L873DRAFT_1786326</name>
</gene>
<accession>A0A3N4KF75</accession>